<dbReference type="Pfam" id="PF10453">
    <property type="entry name" value="NUFIP1"/>
    <property type="match status" value="1"/>
</dbReference>
<dbReference type="FunCoup" id="B4LFX6">
    <property type="interactions" value="2119"/>
</dbReference>
<evidence type="ECO:0000313" key="3">
    <source>
        <dbReference type="EMBL" id="EDW70375.2"/>
    </source>
</evidence>
<evidence type="ECO:0000313" key="4">
    <source>
        <dbReference type="Proteomes" id="UP000008792"/>
    </source>
</evidence>
<dbReference type="OrthoDB" id="273070at2759"/>
<feature type="region of interest" description="Disordered" evidence="1">
    <location>
        <begin position="1"/>
        <end position="20"/>
    </location>
</feature>
<keyword evidence="4" id="KW-1185">Reference proteome</keyword>
<dbReference type="EMBL" id="CH940647">
    <property type="protein sequence ID" value="EDW70375.2"/>
    <property type="molecule type" value="Genomic_DNA"/>
</dbReference>
<feature type="region of interest" description="Disordered" evidence="1">
    <location>
        <begin position="95"/>
        <end position="179"/>
    </location>
</feature>
<feature type="region of interest" description="Disordered" evidence="1">
    <location>
        <begin position="269"/>
        <end position="312"/>
    </location>
</feature>
<proteinExistence type="predicted"/>
<gene>
    <name evidence="3" type="primary">Dvir\GJ13744</name>
    <name evidence="3" type="ORF">Dvir_GJ13744</name>
</gene>
<feature type="domain" description="FMR1-interacting protein 1 conserved" evidence="2">
    <location>
        <begin position="52"/>
        <end position="105"/>
    </location>
</feature>
<dbReference type="Proteomes" id="UP000008792">
    <property type="component" value="Unassembled WGS sequence"/>
</dbReference>
<dbReference type="InterPro" id="IPR039136">
    <property type="entry name" value="NUFIP1-like"/>
</dbReference>
<dbReference type="PANTHER" id="PTHR13309:SF0">
    <property type="entry name" value="FMR1-INTERACTING PROTEIN NUFIP1"/>
    <property type="match status" value="1"/>
</dbReference>
<dbReference type="GO" id="GO:0000492">
    <property type="term" value="P:box C/D snoRNP assembly"/>
    <property type="evidence" value="ECO:0007669"/>
    <property type="project" value="TreeGrafter"/>
</dbReference>
<evidence type="ECO:0000259" key="2">
    <source>
        <dbReference type="Pfam" id="PF10453"/>
    </source>
</evidence>
<dbReference type="AlphaFoldDB" id="B4LFX6"/>
<feature type="compositionally biased region" description="Basic and acidic residues" evidence="1">
    <location>
        <begin position="95"/>
        <end position="121"/>
    </location>
</feature>
<dbReference type="GO" id="GO:0005634">
    <property type="term" value="C:nucleus"/>
    <property type="evidence" value="ECO:0007669"/>
    <property type="project" value="TreeGrafter"/>
</dbReference>
<dbReference type="HOGENOM" id="CLU_028700_1_0_1"/>
<sequence>MEPKFSLPSPNFNKNSHEPTKNNLHYLTPCGMTLLPRAKQPPPMYGPRGSTIEANHITGLYKTVKKVWTPEDVAAWRAERCKRFPTAANVEIAKQAKEQRLKRGERLEASKTRFGKPEDRRRTRPQTNHRDHPKNTKKPRNNSNTPVARIEPQKPLTTEKPIAVDAISQRSSCSSTFRGTSKMTDYKHVKTKEKDKVNALSSMLGMYGTDSENEDETSDADNNEEVDLTPVTLVEPKSAIDTIVELGTDVQAIDLPALKCPVMPVNDIENGSGSGDEGPEELPIERKTETDPIPSTTKEHINPKPTEKCQSNTISNVKRPAPKKLHSGLNYKRARRVSHQNTMLSKLLAPDIRHERNVLLQCVRYVCEQNFFGIGKGGSLPDLSDVSISMSAFLLLIDSN</sequence>
<dbReference type="eggNOG" id="ENOG502QPTB">
    <property type="taxonomic scope" value="Eukaryota"/>
</dbReference>
<accession>B4LFX6</accession>
<dbReference type="InParanoid" id="B4LFX6"/>
<evidence type="ECO:0000256" key="1">
    <source>
        <dbReference type="SAM" id="MobiDB-lite"/>
    </source>
</evidence>
<feature type="compositionally biased region" description="Basic and acidic residues" evidence="1">
    <location>
        <begin position="297"/>
        <end position="307"/>
    </location>
</feature>
<reference evidence="3 4" key="1">
    <citation type="journal article" date="2007" name="Nature">
        <title>Evolution of genes and genomes on the Drosophila phylogeny.</title>
        <authorList>
            <consortium name="Drosophila 12 Genomes Consortium"/>
            <person name="Clark A.G."/>
            <person name="Eisen M.B."/>
            <person name="Smith D.R."/>
            <person name="Bergman C.M."/>
            <person name="Oliver B."/>
            <person name="Markow T.A."/>
            <person name="Kaufman T.C."/>
            <person name="Kellis M."/>
            <person name="Gelbart W."/>
            <person name="Iyer V.N."/>
            <person name="Pollard D.A."/>
            <person name="Sackton T.B."/>
            <person name="Larracuente A.M."/>
            <person name="Singh N.D."/>
            <person name="Abad J.P."/>
            <person name="Abt D.N."/>
            <person name="Adryan B."/>
            <person name="Aguade M."/>
            <person name="Akashi H."/>
            <person name="Anderson W.W."/>
            <person name="Aquadro C.F."/>
            <person name="Ardell D.H."/>
            <person name="Arguello R."/>
            <person name="Artieri C.G."/>
            <person name="Barbash D.A."/>
            <person name="Barker D."/>
            <person name="Barsanti P."/>
            <person name="Batterham P."/>
            <person name="Batzoglou S."/>
            <person name="Begun D."/>
            <person name="Bhutkar A."/>
            <person name="Blanco E."/>
            <person name="Bosak S.A."/>
            <person name="Bradley R.K."/>
            <person name="Brand A.D."/>
            <person name="Brent M.R."/>
            <person name="Brooks A.N."/>
            <person name="Brown R.H."/>
            <person name="Butlin R.K."/>
            <person name="Caggese C."/>
            <person name="Calvi B.R."/>
            <person name="Bernardo de Carvalho A."/>
            <person name="Caspi A."/>
            <person name="Castrezana S."/>
            <person name="Celniker S.E."/>
            <person name="Chang J.L."/>
            <person name="Chapple C."/>
            <person name="Chatterji S."/>
            <person name="Chinwalla A."/>
            <person name="Civetta A."/>
            <person name="Clifton S.W."/>
            <person name="Comeron J.M."/>
            <person name="Costello J.C."/>
            <person name="Coyne J.A."/>
            <person name="Daub J."/>
            <person name="David R.G."/>
            <person name="Delcher A.L."/>
            <person name="Delehaunty K."/>
            <person name="Do C.B."/>
            <person name="Ebling H."/>
            <person name="Edwards K."/>
            <person name="Eickbush T."/>
            <person name="Evans J.D."/>
            <person name="Filipski A."/>
            <person name="Findeiss S."/>
            <person name="Freyhult E."/>
            <person name="Fulton L."/>
            <person name="Fulton R."/>
            <person name="Garcia A.C."/>
            <person name="Gardiner A."/>
            <person name="Garfield D.A."/>
            <person name="Garvin B.E."/>
            <person name="Gibson G."/>
            <person name="Gilbert D."/>
            <person name="Gnerre S."/>
            <person name="Godfrey J."/>
            <person name="Good R."/>
            <person name="Gotea V."/>
            <person name="Gravely B."/>
            <person name="Greenberg A.J."/>
            <person name="Griffiths-Jones S."/>
            <person name="Gross S."/>
            <person name="Guigo R."/>
            <person name="Gustafson E.A."/>
            <person name="Haerty W."/>
            <person name="Hahn M.W."/>
            <person name="Halligan D.L."/>
            <person name="Halpern A.L."/>
            <person name="Halter G.M."/>
            <person name="Han M.V."/>
            <person name="Heger A."/>
            <person name="Hillier L."/>
            <person name="Hinrichs A.S."/>
            <person name="Holmes I."/>
            <person name="Hoskins R.A."/>
            <person name="Hubisz M.J."/>
            <person name="Hultmark D."/>
            <person name="Huntley M.A."/>
            <person name="Jaffe D.B."/>
            <person name="Jagadeeshan S."/>
            <person name="Jeck W.R."/>
            <person name="Johnson J."/>
            <person name="Jones C.D."/>
            <person name="Jordan W.C."/>
            <person name="Karpen G.H."/>
            <person name="Kataoka E."/>
            <person name="Keightley P.D."/>
            <person name="Kheradpour P."/>
            <person name="Kirkness E.F."/>
            <person name="Koerich L.B."/>
            <person name="Kristiansen K."/>
            <person name="Kudrna D."/>
            <person name="Kulathinal R.J."/>
            <person name="Kumar S."/>
            <person name="Kwok R."/>
            <person name="Lander E."/>
            <person name="Langley C.H."/>
            <person name="Lapoint R."/>
            <person name="Lazzaro B.P."/>
            <person name="Lee S.J."/>
            <person name="Levesque L."/>
            <person name="Li R."/>
            <person name="Lin C.F."/>
            <person name="Lin M.F."/>
            <person name="Lindblad-Toh K."/>
            <person name="Llopart A."/>
            <person name="Long M."/>
            <person name="Low L."/>
            <person name="Lozovsky E."/>
            <person name="Lu J."/>
            <person name="Luo M."/>
            <person name="Machado C.A."/>
            <person name="Makalowski W."/>
            <person name="Marzo M."/>
            <person name="Matsuda M."/>
            <person name="Matzkin L."/>
            <person name="McAllister B."/>
            <person name="McBride C.S."/>
            <person name="McKernan B."/>
            <person name="McKernan K."/>
            <person name="Mendez-Lago M."/>
            <person name="Minx P."/>
            <person name="Mollenhauer M.U."/>
            <person name="Montooth K."/>
            <person name="Mount S.M."/>
            <person name="Mu X."/>
            <person name="Myers E."/>
            <person name="Negre B."/>
            <person name="Newfeld S."/>
            <person name="Nielsen R."/>
            <person name="Noor M.A."/>
            <person name="O'Grady P."/>
            <person name="Pachter L."/>
            <person name="Papaceit M."/>
            <person name="Parisi M.J."/>
            <person name="Parisi M."/>
            <person name="Parts L."/>
            <person name="Pedersen J.S."/>
            <person name="Pesole G."/>
            <person name="Phillippy A.M."/>
            <person name="Ponting C.P."/>
            <person name="Pop M."/>
            <person name="Porcelli D."/>
            <person name="Powell J.R."/>
            <person name="Prohaska S."/>
            <person name="Pruitt K."/>
            <person name="Puig M."/>
            <person name="Quesneville H."/>
            <person name="Ram K.R."/>
            <person name="Rand D."/>
            <person name="Rasmussen M.D."/>
            <person name="Reed L.K."/>
            <person name="Reenan R."/>
            <person name="Reily A."/>
            <person name="Remington K.A."/>
            <person name="Rieger T.T."/>
            <person name="Ritchie M.G."/>
            <person name="Robin C."/>
            <person name="Rogers Y.H."/>
            <person name="Rohde C."/>
            <person name="Rozas J."/>
            <person name="Rubenfield M.J."/>
            <person name="Ruiz A."/>
            <person name="Russo S."/>
            <person name="Salzberg S.L."/>
            <person name="Sanchez-Gracia A."/>
            <person name="Saranga D.J."/>
            <person name="Sato H."/>
            <person name="Schaeffer S.W."/>
            <person name="Schatz M.C."/>
            <person name="Schlenke T."/>
            <person name="Schwartz R."/>
            <person name="Segarra C."/>
            <person name="Singh R.S."/>
            <person name="Sirot L."/>
            <person name="Sirota M."/>
            <person name="Sisneros N.B."/>
            <person name="Smith C.D."/>
            <person name="Smith T.F."/>
            <person name="Spieth J."/>
            <person name="Stage D.E."/>
            <person name="Stark A."/>
            <person name="Stephan W."/>
            <person name="Strausberg R.L."/>
            <person name="Strempel S."/>
            <person name="Sturgill D."/>
            <person name="Sutton G."/>
            <person name="Sutton G.G."/>
            <person name="Tao W."/>
            <person name="Teichmann S."/>
            <person name="Tobari Y.N."/>
            <person name="Tomimura Y."/>
            <person name="Tsolas J.M."/>
            <person name="Valente V.L."/>
            <person name="Venter E."/>
            <person name="Venter J.C."/>
            <person name="Vicario S."/>
            <person name="Vieira F.G."/>
            <person name="Vilella A.J."/>
            <person name="Villasante A."/>
            <person name="Walenz B."/>
            <person name="Wang J."/>
            <person name="Wasserman M."/>
            <person name="Watts T."/>
            <person name="Wilson D."/>
            <person name="Wilson R.K."/>
            <person name="Wing R.A."/>
            <person name="Wolfner M.F."/>
            <person name="Wong A."/>
            <person name="Wong G.K."/>
            <person name="Wu C.I."/>
            <person name="Wu G."/>
            <person name="Yamamoto D."/>
            <person name="Yang H.P."/>
            <person name="Yang S.P."/>
            <person name="Yorke J.A."/>
            <person name="Yoshida K."/>
            <person name="Zdobnov E."/>
            <person name="Zhang P."/>
            <person name="Zhang Y."/>
            <person name="Zimin A.V."/>
            <person name="Baldwin J."/>
            <person name="Abdouelleil A."/>
            <person name="Abdulkadir J."/>
            <person name="Abebe A."/>
            <person name="Abera B."/>
            <person name="Abreu J."/>
            <person name="Acer S.C."/>
            <person name="Aftuck L."/>
            <person name="Alexander A."/>
            <person name="An P."/>
            <person name="Anderson E."/>
            <person name="Anderson S."/>
            <person name="Arachi H."/>
            <person name="Azer M."/>
            <person name="Bachantsang P."/>
            <person name="Barry A."/>
            <person name="Bayul T."/>
            <person name="Berlin A."/>
            <person name="Bessette D."/>
            <person name="Bloom T."/>
            <person name="Blye J."/>
            <person name="Boguslavskiy L."/>
            <person name="Bonnet C."/>
            <person name="Boukhgalter B."/>
            <person name="Bourzgui I."/>
            <person name="Brown A."/>
            <person name="Cahill P."/>
            <person name="Channer S."/>
            <person name="Cheshatsang Y."/>
            <person name="Chuda L."/>
            <person name="Citroen M."/>
            <person name="Collymore A."/>
            <person name="Cooke P."/>
            <person name="Costello M."/>
            <person name="D'Aco K."/>
            <person name="Daza R."/>
            <person name="De Haan G."/>
            <person name="DeGray S."/>
            <person name="DeMaso C."/>
            <person name="Dhargay N."/>
            <person name="Dooley K."/>
            <person name="Dooley E."/>
            <person name="Doricent M."/>
            <person name="Dorje P."/>
            <person name="Dorjee K."/>
            <person name="Dupes A."/>
            <person name="Elong R."/>
            <person name="Falk J."/>
            <person name="Farina A."/>
            <person name="Faro S."/>
            <person name="Ferguson D."/>
            <person name="Fisher S."/>
            <person name="Foley C.D."/>
            <person name="Franke A."/>
            <person name="Friedrich D."/>
            <person name="Gadbois L."/>
            <person name="Gearin G."/>
            <person name="Gearin C.R."/>
            <person name="Giannoukos G."/>
            <person name="Goode T."/>
            <person name="Graham J."/>
            <person name="Grandbois E."/>
            <person name="Grewal S."/>
            <person name="Gyaltsen K."/>
            <person name="Hafez N."/>
            <person name="Hagos B."/>
            <person name="Hall J."/>
            <person name="Henson C."/>
            <person name="Hollinger A."/>
            <person name="Honan T."/>
            <person name="Huard M.D."/>
            <person name="Hughes L."/>
            <person name="Hurhula B."/>
            <person name="Husby M.E."/>
            <person name="Kamat A."/>
            <person name="Kanga B."/>
            <person name="Kashin S."/>
            <person name="Khazanovich D."/>
            <person name="Kisner P."/>
            <person name="Lance K."/>
            <person name="Lara M."/>
            <person name="Lee W."/>
            <person name="Lennon N."/>
            <person name="Letendre F."/>
            <person name="LeVine R."/>
            <person name="Lipovsky A."/>
            <person name="Liu X."/>
            <person name="Liu J."/>
            <person name="Liu S."/>
            <person name="Lokyitsang T."/>
            <person name="Lokyitsang Y."/>
            <person name="Lubonja R."/>
            <person name="Lui A."/>
            <person name="MacDonald P."/>
            <person name="Magnisalis V."/>
            <person name="Maru K."/>
            <person name="Matthews C."/>
            <person name="McCusker W."/>
            <person name="McDonough S."/>
            <person name="Mehta T."/>
            <person name="Meldrim J."/>
            <person name="Meneus L."/>
            <person name="Mihai O."/>
            <person name="Mihalev A."/>
            <person name="Mihova T."/>
            <person name="Mittelman R."/>
            <person name="Mlenga V."/>
            <person name="Montmayeur A."/>
            <person name="Mulrain L."/>
            <person name="Navidi A."/>
            <person name="Naylor J."/>
            <person name="Negash T."/>
            <person name="Nguyen T."/>
            <person name="Nguyen N."/>
            <person name="Nicol R."/>
            <person name="Norbu C."/>
            <person name="Norbu N."/>
            <person name="Novod N."/>
            <person name="O'Neill B."/>
            <person name="Osman S."/>
            <person name="Markiewicz E."/>
            <person name="Oyono O.L."/>
            <person name="Patti C."/>
            <person name="Phunkhang P."/>
            <person name="Pierre F."/>
            <person name="Priest M."/>
            <person name="Raghuraman S."/>
            <person name="Rege F."/>
            <person name="Reyes R."/>
            <person name="Rise C."/>
            <person name="Rogov P."/>
            <person name="Ross K."/>
            <person name="Ryan E."/>
            <person name="Settipalli S."/>
            <person name="Shea T."/>
            <person name="Sherpa N."/>
            <person name="Shi L."/>
            <person name="Shih D."/>
            <person name="Sparrow T."/>
            <person name="Spaulding J."/>
            <person name="Stalker J."/>
            <person name="Stange-Thomann N."/>
            <person name="Stavropoulos S."/>
            <person name="Stone C."/>
            <person name="Strader C."/>
            <person name="Tesfaye S."/>
            <person name="Thomson T."/>
            <person name="Thoulutsang Y."/>
            <person name="Thoulutsang D."/>
            <person name="Topham K."/>
            <person name="Topping I."/>
            <person name="Tsamla T."/>
            <person name="Vassiliev H."/>
            <person name="Vo A."/>
            <person name="Wangchuk T."/>
            <person name="Wangdi T."/>
            <person name="Weiand M."/>
            <person name="Wilkinson J."/>
            <person name="Wilson A."/>
            <person name="Yadav S."/>
            <person name="Young G."/>
            <person name="Yu Q."/>
            <person name="Zembek L."/>
            <person name="Zhong D."/>
            <person name="Zimmer A."/>
            <person name="Zwirko Z."/>
            <person name="Jaffe D.B."/>
            <person name="Alvarez P."/>
            <person name="Brockman W."/>
            <person name="Butler J."/>
            <person name="Chin C."/>
            <person name="Gnerre S."/>
            <person name="Grabherr M."/>
            <person name="Kleber M."/>
            <person name="Mauceli E."/>
            <person name="MacCallum I."/>
        </authorList>
    </citation>
    <scope>NUCLEOTIDE SEQUENCE [LARGE SCALE GENOMIC DNA]</scope>
    <source>
        <strain evidence="4">Tucson 15010-1051.87</strain>
    </source>
</reference>
<dbReference type="PANTHER" id="PTHR13309">
    <property type="entry name" value="NUCLEAR FRAGILE X MENTAL RETARDATION PROTEIN INTERACTING PROTEIN 1"/>
    <property type="match status" value="1"/>
</dbReference>
<dbReference type="SMR" id="B4LFX6"/>
<dbReference type="STRING" id="7244.B4LFX6"/>
<feature type="compositionally biased region" description="Polar residues" evidence="1">
    <location>
        <begin position="168"/>
        <end position="179"/>
    </location>
</feature>
<organism evidence="3 4">
    <name type="scientific">Drosophila virilis</name>
    <name type="common">Fruit fly</name>
    <dbReference type="NCBI Taxonomy" id="7244"/>
    <lineage>
        <taxon>Eukaryota</taxon>
        <taxon>Metazoa</taxon>
        <taxon>Ecdysozoa</taxon>
        <taxon>Arthropoda</taxon>
        <taxon>Hexapoda</taxon>
        <taxon>Insecta</taxon>
        <taxon>Pterygota</taxon>
        <taxon>Neoptera</taxon>
        <taxon>Endopterygota</taxon>
        <taxon>Diptera</taxon>
        <taxon>Brachycera</taxon>
        <taxon>Muscomorpha</taxon>
        <taxon>Ephydroidea</taxon>
        <taxon>Drosophilidae</taxon>
        <taxon>Drosophila</taxon>
    </lineage>
</organism>
<dbReference type="GO" id="GO:0003723">
    <property type="term" value="F:RNA binding"/>
    <property type="evidence" value="ECO:0007669"/>
    <property type="project" value="InterPro"/>
</dbReference>
<name>B4LFX6_DROVI</name>
<protein>
    <recommendedName>
        <fullName evidence="2">FMR1-interacting protein 1 conserved domain-containing protein</fullName>
    </recommendedName>
</protein>
<dbReference type="InterPro" id="IPR019496">
    <property type="entry name" value="NUFIP1_cons_dom"/>
</dbReference>